<dbReference type="AlphaFoldDB" id="A0A918TLV4"/>
<dbReference type="NCBIfam" id="TIGR03920">
    <property type="entry name" value="T7SS_EccD"/>
    <property type="match status" value="1"/>
</dbReference>
<dbReference type="InterPro" id="IPR044049">
    <property type="entry name" value="EccD_transm"/>
</dbReference>
<name>A0A918TLV4_STRCJ</name>
<comment type="subcellular location">
    <subcellularLocation>
        <location evidence="1">Cell membrane</location>
        <topology evidence="1">Multi-pass membrane protein</topology>
    </subcellularLocation>
</comment>
<keyword evidence="6 7" id="KW-0472">Membrane</keyword>
<feature type="transmembrane region" description="Helical" evidence="7">
    <location>
        <begin position="146"/>
        <end position="169"/>
    </location>
</feature>
<feature type="transmembrane region" description="Helical" evidence="7">
    <location>
        <begin position="444"/>
        <end position="467"/>
    </location>
</feature>
<dbReference type="InterPro" id="IPR006707">
    <property type="entry name" value="T7SS_EccD"/>
</dbReference>
<comment type="caution">
    <text evidence="9">The sequence shown here is derived from an EMBL/GenBank/DDBJ whole genome shotgun (WGS) entry which is preliminary data.</text>
</comment>
<feature type="transmembrane region" description="Helical" evidence="7">
    <location>
        <begin position="357"/>
        <end position="373"/>
    </location>
</feature>
<evidence type="ECO:0000256" key="7">
    <source>
        <dbReference type="SAM" id="Phobius"/>
    </source>
</evidence>
<comment type="similarity">
    <text evidence="2">Belongs to the EccD/Snm4 family.</text>
</comment>
<evidence type="ECO:0000256" key="4">
    <source>
        <dbReference type="ARBA" id="ARBA00022692"/>
    </source>
</evidence>
<reference evidence="9" key="2">
    <citation type="submission" date="2020-09" db="EMBL/GenBank/DDBJ databases">
        <authorList>
            <person name="Sun Q."/>
            <person name="Ohkuma M."/>
        </authorList>
    </citation>
    <scope>NUCLEOTIDE SEQUENCE</scope>
    <source>
        <strain evidence="9">JCM 4633</strain>
    </source>
</reference>
<keyword evidence="3" id="KW-1003">Cell membrane</keyword>
<dbReference type="Proteomes" id="UP000646244">
    <property type="component" value="Unassembled WGS sequence"/>
</dbReference>
<organism evidence="9 10">
    <name type="scientific">Streptomyces cinnamoneus</name>
    <name type="common">Streptoverticillium cinnamoneum</name>
    <dbReference type="NCBI Taxonomy" id="53446"/>
    <lineage>
        <taxon>Bacteria</taxon>
        <taxon>Bacillati</taxon>
        <taxon>Actinomycetota</taxon>
        <taxon>Actinomycetes</taxon>
        <taxon>Kitasatosporales</taxon>
        <taxon>Streptomycetaceae</taxon>
        <taxon>Streptomyces</taxon>
        <taxon>Streptomyces cinnamoneus group</taxon>
    </lineage>
</organism>
<protein>
    <recommendedName>
        <fullName evidence="8">EccD-like transmembrane domain-containing protein</fullName>
    </recommendedName>
</protein>
<dbReference type="InterPro" id="IPR024962">
    <property type="entry name" value="YukD-like"/>
</dbReference>
<feature type="transmembrane region" description="Helical" evidence="7">
    <location>
        <begin position="380"/>
        <end position="402"/>
    </location>
</feature>
<evidence type="ECO:0000313" key="9">
    <source>
        <dbReference type="EMBL" id="GHC50712.1"/>
    </source>
</evidence>
<dbReference type="Gene3D" id="3.10.20.90">
    <property type="entry name" value="Phosphatidylinositol 3-kinase Catalytic Subunit, Chain A, domain 1"/>
    <property type="match status" value="1"/>
</dbReference>
<dbReference type="GO" id="GO:0005886">
    <property type="term" value="C:plasma membrane"/>
    <property type="evidence" value="ECO:0007669"/>
    <property type="project" value="UniProtKB-SubCell"/>
</dbReference>
<accession>A0A918TLV4</accession>
<evidence type="ECO:0000256" key="1">
    <source>
        <dbReference type="ARBA" id="ARBA00004651"/>
    </source>
</evidence>
<evidence type="ECO:0000259" key="8">
    <source>
        <dbReference type="Pfam" id="PF19053"/>
    </source>
</evidence>
<dbReference type="EMBL" id="BMVB01000008">
    <property type="protein sequence ID" value="GHC50712.1"/>
    <property type="molecule type" value="Genomic_DNA"/>
</dbReference>
<dbReference type="Pfam" id="PF19053">
    <property type="entry name" value="EccD"/>
    <property type="match status" value="1"/>
</dbReference>
<gene>
    <name evidence="9" type="ORF">GCM10010507_28210</name>
</gene>
<evidence type="ECO:0000256" key="2">
    <source>
        <dbReference type="ARBA" id="ARBA00006162"/>
    </source>
</evidence>
<dbReference type="RefSeq" id="WP_190110114.1">
    <property type="nucleotide sequence ID" value="NZ_BMVB01000008.1"/>
</dbReference>
<evidence type="ECO:0000256" key="3">
    <source>
        <dbReference type="ARBA" id="ARBA00022475"/>
    </source>
</evidence>
<feature type="transmembrane region" description="Helical" evidence="7">
    <location>
        <begin position="414"/>
        <end position="432"/>
    </location>
</feature>
<sequence length="473" mass="48165">MVSAGAKQRTELSRVTLIGDRRRVDLVLPADEPIGRLLPDVLRLLDDKVGERPAARHLITADGTVLPQDGTLAEAGVPDGALLRLVRVHDAPSAPVVHDVTDELAEDLDVRAWRWRPESRQWSASLATIALAVTAGMLGRDSLGPAAVAGSLAGIAALVAVVGAVAAALGNRRDRDVRGAGVHGGAKDEGALQGSRAIGTTLMLAGGALGVLAAWSAADAHDWSGPARLAAVAGALAVTLALLGLFSPLGKGGLTGAGAVVATAGAWEAVAAFQHEPARVGTVMAVVSVVVLGLLPRLALMAAGLTGLDDRRSGGASVSRHEVETALAATHRGLALATAVVAASAAAGGLLAVTAPTWWTVVLTAVLAVVLLSRSRAFPLVAEVVALLAAALVVLVRLAVLWIDHIPGTPYGPLTALCAVAVAPLAVLAIRLPEHVGVRLRRAVDLVETIGVIALFPLAVGVFGVYVRLLHQF</sequence>
<evidence type="ECO:0000256" key="6">
    <source>
        <dbReference type="ARBA" id="ARBA00023136"/>
    </source>
</evidence>
<evidence type="ECO:0000256" key="5">
    <source>
        <dbReference type="ARBA" id="ARBA00022989"/>
    </source>
</evidence>
<feature type="transmembrane region" description="Helical" evidence="7">
    <location>
        <begin position="122"/>
        <end position="140"/>
    </location>
</feature>
<proteinExistence type="inferred from homology"/>
<keyword evidence="5 7" id="KW-1133">Transmembrane helix</keyword>
<feature type="transmembrane region" description="Helical" evidence="7">
    <location>
        <begin position="197"/>
        <end position="217"/>
    </location>
</feature>
<feature type="transmembrane region" description="Helical" evidence="7">
    <location>
        <begin position="229"/>
        <end position="246"/>
    </location>
</feature>
<dbReference type="Pfam" id="PF08817">
    <property type="entry name" value="YukD"/>
    <property type="match status" value="1"/>
</dbReference>
<keyword evidence="4 7" id="KW-0812">Transmembrane</keyword>
<evidence type="ECO:0000313" key="10">
    <source>
        <dbReference type="Proteomes" id="UP000646244"/>
    </source>
</evidence>
<reference evidence="9" key="1">
    <citation type="journal article" date="2014" name="Int. J. Syst. Evol. Microbiol.">
        <title>Complete genome sequence of Corynebacterium casei LMG S-19264T (=DSM 44701T), isolated from a smear-ripened cheese.</title>
        <authorList>
            <consortium name="US DOE Joint Genome Institute (JGI-PGF)"/>
            <person name="Walter F."/>
            <person name="Albersmeier A."/>
            <person name="Kalinowski J."/>
            <person name="Ruckert C."/>
        </authorList>
    </citation>
    <scope>NUCLEOTIDE SEQUENCE</scope>
    <source>
        <strain evidence="9">JCM 4633</strain>
    </source>
</reference>
<feature type="domain" description="EccD-like transmembrane" evidence="8">
    <location>
        <begin position="194"/>
        <end position="468"/>
    </location>
</feature>
<feature type="transmembrane region" description="Helical" evidence="7">
    <location>
        <begin position="285"/>
        <end position="308"/>
    </location>
</feature>